<organism evidence="1 2">
    <name type="scientific">Fictibacillus iocasae</name>
    <dbReference type="NCBI Taxonomy" id="2715437"/>
    <lineage>
        <taxon>Bacteria</taxon>
        <taxon>Bacillati</taxon>
        <taxon>Bacillota</taxon>
        <taxon>Bacilli</taxon>
        <taxon>Bacillales</taxon>
        <taxon>Fictibacillaceae</taxon>
        <taxon>Fictibacillus</taxon>
    </lineage>
</organism>
<dbReference type="RefSeq" id="WP_379747314.1">
    <property type="nucleotide sequence ID" value="NZ_JBHTCP010000010.1"/>
</dbReference>
<gene>
    <name evidence="1" type="ORF">ACFQPF_05315</name>
</gene>
<evidence type="ECO:0000313" key="1">
    <source>
        <dbReference type="EMBL" id="MFC7371088.1"/>
    </source>
</evidence>
<keyword evidence="2" id="KW-1185">Reference proteome</keyword>
<dbReference type="EMBL" id="JBHTCP010000010">
    <property type="protein sequence ID" value="MFC7371088.1"/>
    <property type="molecule type" value="Genomic_DNA"/>
</dbReference>
<reference evidence="2" key="1">
    <citation type="journal article" date="2019" name="Int. J. Syst. Evol. Microbiol.">
        <title>The Global Catalogue of Microorganisms (GCM) 10K type strain sequencing project: providing services to taxonomists for standard genome sequencing and annotation.</title>
        <authorList>
            <consortium name="The Broad Institute Genomics Platform"/>
            <consortium name="The Broad Institute Genome Sequencing Center for Infectious Disease"/>
            <person name="Wu L."/>
            <person name="Ma J."/>
        </authorList>
    </citation>
    <scope>NUCLEOTIDE SEQUENCE [LARGE SCALE GENOMIC DNA]</scope>
    <source>
        <strain evidence="2">NBRC 106396</strain>
    </source>
</reference>
<sequence length="148" mass="17876">MKHMWKAKNALLKSPEWYVVFSYEYVLRVVKTEKQVHLLKLLLDHREHFFGDEEVYEYLENEDLENDIAGDWESYTSRVYAILTRAVTNRTPRPNDLQWLKTSFAEQYSNDPFLNTCLKEDNPFSRHLHLIESIKKATFYYIYGDEER</sequence>
<accession>A0ABW2NPK9</accession>
<proteinExistence type="predicted"/>
<evidence type="ECO:0000313" key="2">
    <source>
        <dbReference type="Proteomes" id="UP001596549"/>
    </source>
</evidence>
<dbReference type="Proteomes" id="UP001596549">
    <property type="component" value="Unassembled WGS sequence"/>
</dbReference>
<name>A0ABW2NPK9_9BACL</name>
<protein>
    <submittedName>
        <fullName evidence="1">Uncharacterized protein</fullName>
    </submittedName>
</protein>
<comment type="caution">
    <text evidence="1">The sequence shown here is derived from an EMBL/GenBank/DDBJ whole genome shotgun (WGS) entry which is preliminary data.</text>
</comment>